<feature type="domain" description="Release factor glutamine methyltransferase N-terminal" evidence="7">
    <location>
        <begin position="5"/>
        <end position="75"/>
    </location>
</feature>
<accession>A0A662ZCH3</accession>
<dbReference type="GO" id="GO:0003676">
    <property type="term" value="F:nucleic acid binding"/>
    <property type="evidence" value="ECO:0007669"/>
    <property type="project" value="InterPro"/>
</dbReference>
<dbReference type="Pfam" id="PF05175">
    <property type="entry name" value="MTS"/>
    <property type="match status" value="1"/>
</dbReference>
<dbReference type="Gene3D" id="3.40.50.150">
    <property type="entry name" value="Vaccinia Virus protein VP39"/>
    <property type="match status" value="1"/>
</dbReference>
<evidence type="ECO:0000256" key="5">
    <source>
        <dbReference type="HAMAP-Rule" id="MF_02126"/>
    </source>
</evidence>
<dbReference type="AlphaFoldDB" id="A0A662ZCH3"/>
<dbReference type="InterPro" id="IPR040758">
    <property type="entry name" value="PrmC_N"/>
</dbReference>
<dbReference type="GO" id="GO:0032259">
    <property type="term" value="P:methylation"/>
    <property type="evidence" value="ECO:0007669"/>
    <property type="project" value="UniProtKB-KW"/>
</dbReference>
<dbReference type="OrthoDB" id="9800643at2"/>
<dbReference type="NCBIfam" id="TIGR00536">
    <property type="entry name" value="hemK_fam"/>
    <property type="match status" value="1"/>
</dbReference>
<proteinExistence type="inferred from homology"/>
<dbReference type="InterPro" id="IPR007848">
    <property type="entry name" value="Small_mtfrase_dom"/>
</dbReference>
<feature type="binding site" evidence="5">
    <location>
        <begin position="183"/>
        <end position="186"/>
    </location>
    <ligand>
        <name>substrate</name>
    </ligand>
</feature>
<comment type="similarity">
    <text evidence="5">Belongs to the protein N5-glutamine methyltransferase family. PrmC subfamily.</text>
</comment>
<sequence>MTVFEALKNSRSRLAAEGIESASLDASLILSHLTNLSKVQLITHDTDELSDEIIDKLNVLIEKRINGYPVAYILGYKEFWGLKLKVTEDTLIPRPDTEILVQKAIDCRVHGPILDMGTGTGAIILALKSEYKDAIEAYACDISKKALDVARENAKALSLAVTFIESDWFKSLGDRKFSLIVSNPPYIEDDDPHLSKTSLPFEPICALTSGADGLDDIRIICREALSHLETGAPLLVEHGYNQGIAVAEIFTENGYKNVETIKDFAGNDRVTIGYNL</sequence>
<dbReference type="Pfam" id="PF17827">
    <property type="entry name" value="PrmC_N"/>
    <property type="match status" value="1"/>
</dbReference>
<keyword evidence="1 5" id="KW-0489">Methyltransferase</keyword>
<dbReference type="FunFam" id="3.40.50.150:FF:000053">
    <property type="entry name" value="Release factor glutamine methyltransferase"/>
    <property type="match status" value="1"/>
</dbReference>
<keyword evidence="9" id="KW-1185">Reference proteome</keyword>
<dbReference type="SUPFAM" id="SSF53335">
    <property type="entry name" value="S-adenosyl-L-methionine-dependent methyltransferases"/>
    <property type="match status" value="1"/>
</dbReference>
<dbReference type="EC" id="2.1.1.297" evidence="5"/>
<dbReference type="CDD" id="cd02440">
    <property type="entry name" value="AdoMet_MTases"/>
    <property type="match status" value="1"/>
</dbReference>
<feature type="binding site" evidence="5">
    <location>
        <position position="141"/>
    </location>
    <ligand>
        <name>S-adenosyl-L-methionine</name>
        <dbReference type="ChEBI" id="CHEBI:59789"/>
    </ligand>
</feature>
<dbReference type="InterPro" id="IPR050320">
    <property type="entry name" value="N5-glutamine_MTase"/>
</dbReference>
<comment type="catalytic activity">
    <reaction evidence="4 5">
        <text>L-glutaminyl-[peptide chain release factor] + S-adenosyl-L-methionine = N(5)-methyl-L-glutaminyl-[peptide chain release factor] + S-adenosyl-L-homocysteine + H(+)</text>
        <dbReference type="Rhea" id="RHEA:42896"/>
        <dbReference type="Rhea" id="RHEA-COMP:10271"/>
        <dbReference type="Rhea" id="RHEA-COMP:10272"/>
        <dbReference type="ChEBI" id="CHEBI:15378"/>
        <dbReference type="ChEBI" id="CHEBI:30011"/>
        <dbReference type="ChEBI" id="CHEBI:57856"/>
        <dbReference type="ChEBI" id="CHEBI:59789"/>
        <dbReference type="ChEBI" id="CHEBI:61891"/>
        <dbReference type="EC" id="2.1.1.297"/>
    </reaction>
</comment>
<evidence type="ECO:0000259" key="7">
    <source>
        <dbReference type="Pfam" id="PF17827"/>
    </source>
</evidence>
<dbReference type="RefSeq" id="WP_083396915.1">
    <property type="nucleotide sequence ID" value="NZ_CP047056.1"/>
</dbReference>
<gene>
    <name evidence="5" type="primary">prmC</name>
    <name evidence="8" type="ORF">SAMN04487865_101817</name>
</gene>
<dbReference type="InterPro" id="IPR004556">
    <property type="entry name" value="HemK-like"/>
</dbReference>
<dbReference type="InterPro" id="IPR019874">
    <property type="entry name" value="RF_methyltr_PrmC"/>
</dbReference>
<evidence type="ECO:0000313" key="9">
    <source>
        <dbReference type="Proteomes" id="UP000243374"/>
    </source>
</evidence>
<dbReference type="HAMAP" id="MF_02126">
    <property type="entry name" value="RF_methyltr_PrmC"/>
    <property type="match status" value="1"/>
</dbReference>
<evidence type="ECO:0000256" key="4">
    <source>
        <dbReference type="ARBA" id="ARBA00048391"/>
    </source>
</evidence>
<feature type="domain" description="Methyltransferase small" evidence="6">
    <location>
        <begin position="97"/>
        <end position="191"/>
    </location>
</feature>
<evidence type="ECO:0000313" key="8">
    <source>
        <dbReference type="EMBL" id="SFK05177.1"/>
    </source>
</evidence>
<dbReference type="PANTHER" id="PTHR18895:SF74">
    <property type="entry name" value="MTRF1L RELEASE FACTOR GLUTAMINE METHYLTRANSFERASE"/>
    <property type="match status" value="1"/>
</dbReference>
<evidence type="ECO:0000259" key="6">
    <source>
        <dbReference type="Pfam" id="PF05175"/>
    </source>
</evidence>
<reference evidence="8 9" key="1">
    <citation type="submission" date="2016-10" db="EMBL/GenBank/DDBJ databases">
        <authorList>
            <person name="Varghese N."/>
            <person name="Submissions S."/>
        </authorList>
    </citation>
    <scope>NUCLEOTIDE SEQUENCE [LARGE SCALE GENOMIC DNA]</scope>
    <source>
        <strain evidence="8 9">22B</strain>
    </source>
</reference>
<keyword evidence="3 5" id="KW-0949">S-adenosyl-L-methionine</keyword>
<comment type="function">
    <text evidence="5">Methylates the class 1 translation termination release factors RF1/PrfA and RF2/PrfB on the glutamine residue of the universally conserved GGQ motif.</text>
</comment>
<dbReference type="PROSITE" id="PS00092">
    <property type="entry name" value="N6_MTASE"/>
    <property type="match status" value="1"/>
</dbReference>
<dbReference type="GO" id="GO:0102559">
    <property type="term" value="F:peptide chain release factor N(5)-glutamine methyltransferase activity"/>
    <property type="evidence" value="ECO:0007669"/>
    <property type="project" value="UniProtKB-EC"/>
</dbReference>
<feature type="binding site" evidence="5">
    <location>
        <position position="168"/>
    </location>
    <ligand>
        <name>S-adenosyl-L-methionine</name>
        <dbReference type="ChEBI" id="CHEBI:59789"/>
    </ligand>
</feature>
<feature type="binding site" evidence="5">
    <location>
        <position position="183"/>
    </location>
    <ligand>
        <name>S-adenosyl-L-methionine</name>
        <dbReference type="ChEBI" id="CHEBI:59789"/>
    </ligand>
</feature>
<dbReference type="InterPro" id="IPR029063">
    <property type="entry name" value="SAM-dependent_MTases_sf"/>
</dbReference>
<evidence type="ECO:0000256" key="2">
    <source>
        <dbReference type="ARBA" id="ARBA00022679"/>
    </source>
</evidence>
<feature type="binding site" evidence="5">
    <location>
        <begin position="117"/>
        <end position="121"/>
    </location>
    <ligand>
        <name>S-adenosyl-L-methionine</name>
        <dbReference type="ChEBI" id="CHEBI:59789"/>
    </ligand>
</feature>
<evidence type="ECO:0000256" key="3">
    <source>
        <dbReference type="ARBA" id="ARBA00022691"/>
    </source>
</evidence>
<name>A0A662ZCH3_9GAMM</name>
<dbReference type="InterPro" id="IPR002052">
    <property type="entry name" value="DNA_methylase_N6_adenine_CS"/>
</dbReference>
<dbReference type="EMBL" id="FOSF01000018">
    <property type="protein sequence ID" value="SFK05177.1"/>
    <property type="molecule type" value="Genomic_DNA"/>
</dbReference>
<dbReference type="Gene3D" id="1.10.8.10">
    <property type="entry name" value="DNA helicase RuvA subunit, C-terminal domain"/>
    <property type="match status" value="1"/>
</dbReference>
<protein>
    <recommendedName>
        <fullName evidence="5">Release factor glutamine methyltransferase</fullName>
        <shortName evidence="5">RF MTase</shortName>
        <ecNumber evidence="5">2.1.1.297</ecNumber>
    </recommendedName>
    <alternativeName>
        <fullName evidence="5">N5-glutamine methyltransferase PrmC</fullName>
    </alternativeName>
    <alternativeName>
        <fullName evidence="5">Protein-(glutamine-N5) MTase PrmC</fullName>
    </alternativeName>
    <alternativeName>
        <fullName evidence="5">Protein-glutamine N-methyltransferase PrmC</fullName>
    </alternativeName>
</protein>
<dbReference type="PANTHER" id="PTHR18895">
    <property type="entry name" value="HEMK METHYLTRANSFERASE"/>
    <property type="match status" value="1"/>
</dbReference>
<keyword evidence="2 5" id="KW-0808">Transferase</keyword>
<organism evidence="8 9">
    <name type="scientific">Succinivibrio dextrinosolvens</name>
    <dbReference type="NCBI Taxonomy" id="83771"/>
    <lineage>
        <taxon>Bacteria</taxon>
        <taxon>Pseudomonadati</taxon>
        <taxon>Pseudomonadota</taxon>
        <taxon>Gammaproteobacteria</taxon>
        <taxon>Aeromonadales</taxon>
        <taxon>Succinivibrionaceae</taxon>
        <taxon>Succinivibrio</taxon>
    </lineage>
</organism>
<dbReference type="NCBIfam" id="TIGR03534">
    <property type="entry name" value="RF_mod_PrmC"/>
    <property type="match status" value="1"/>
</dbReference>
<dbReference type="Proteomes" id="UP000243374">
    <property type="component" value="Unassembled WGS sequence"/>
</dbReference>
<evidence type="ECO:0000256" key="1">
    <source>
        <dbReference type="ARBA" id="ARBA00022603"/>
    </source>
</evidence>